<dbReference type="PANTHER" id="PTHR30065:SF8">
    <property type="entry name" value="FLAGELLAR BIOSYNTHETIC PROTEIN FLIR"/>
    <property type="match status" value="1"/>
</dbReference>
<evidence type="ECO:0000313" key="12">
    <source>
        <dbReference type="Proteomes" id="UP001319883"/>
    </source>
</evidence>
<evidence type="ECO:0000256" key="3">
    <source>
        <dbReference type="ARBA" id="ARBA00021717"/>
    </source>
</evidence>
<dbReference type="NCBIfam" id="TIGR01400">
    <property type="entry name" value="fliR"/>
    <property type="match status" value="1"/>
</dbReference>
<evidence type="ECO:0000256" key="8">
    <source>
        <dbReference type="ARBA" id="ARBA00023143"/>
    </source>
</evidence>
<dbReference type="Proteomes" id="UP001319883">
    <property type="component" value="Unassembled WGS sequence"/>
</dbReference>
<organism evidence="11 12">
    <name type="scientific">Modicisalibacter tunisiensis</name>
    <dbReference type="NCBI Taxonomy" id="390637"/>
    <lineage>
        <taxon>Bacteria</taxon>
        <taxon>Pseudomonadati</taxon>
        <taxon>Pseudomonadota</taxon>
        <taxon>Gammaproteobacteria</taxon>
        <taxon>Oceanospirillales</taxon>
        <taxon>Halomonadaceae</taxon>
        <taxon>Modicisalibacter</taxon>
    </lineage>
</organism>
<evidence type="ECO:0000256" key="6">
    <source>
        <dbReference type="ARBA" id="ARBA00022989"/>
    </source>
</evidence>
<evidence type="ECO:0000256" key="4">
    <source>
        <dbReference type="ARBA" id="ARBA00022475"/>
    </source>
</evidence>
<comment type="subcellular location">
    <subcellularLocation>
        <location evidence="10">Cell membrane</location>
        <topology evidence="10">Multi-pass membrane protein</topology>
    </subcellularLocation>
    <subcellularLocation>
        <location evidence="10">Bacterial flagellum basal body</location>
    </subcellularLocation>
</comment>
<feature type="transmembrane region" description="Helical" evidence="10">
    <location>
        <begin position="185"/>
        <end position="205"/>
    </location>
</feature>
<gene>
    <name evidence="11" type="primary">fliR</name>
    <name evidence="11" type="ORF">KGQ91_11390</name>
</gene>
<comment type="function">
    <text evidence="1 10">Role in flagellar biosynthesis.</text>
</comment>
<dbReference type="InterPro" id="IPR002010">
    <property type="entry name" value="T3SS_IM_R"/>
</dbReference>
<dbReference type="PANTHER" id="PTHR30065">
    <property type="entry name" value="FLAGELLAR BIOSYNTHETIC PROTEIN FLIR"/>
    <property type="match status" value="1"/>
</dbReference>
<comment type="caution">
    <text evidence="11">The sequence shown here is derived from an EMBL/GenBank/DDBJ whole genome shotgun (WGS) entry which is preliminary data.</text>
</comment>
<keyword evidence="4 10" id="KW-1003">Cell membrane</keyword>
<evidence type="ECO:0000256" key="9">
    <source>
        <dbReference type="NCBIfam" id="TIGR01400"/>
    </source>
</evidence>
<accession>A0ABS7X060</accession>
<keyword evidence="11" id="KW-0282">Flagellum</keyword>
<keyword evidence="11" id="KW-0966">Cell projection</keyword>
<feature type="transmembrane region" description="Helical" evidence="10">
    <location>
        <begin position="12"/>
        <end position="34"/>
    </location>
</feature>
<evidence type="ECO:0000256" key="10">
    <source>
        <dbReference type="RuleBase" id="RU362071"/>
    </source>
</evidence>
<feature type="transmembrane region" description="Helical" evidence="10">
    <location>
        <begin position="46"/>
        <end position="67"/>
    </location>
</feature>
<sequence>MLEVTYDQLHAWLVAFFWPFVRLLAFIMAAPLWGHDSIPRQARIGLAALIAYVIAPSLPPLPAVPIVSWPGLGILVEQLLIGVAMGLVMHVTLSVVMAAGEYIALKMGLGFATFFASDIGENTVVLARFLYMITLLMMLALNVHLMVIEILADSFTALPIGAHPLNADAFEAIARYGGTIFRSGLLLALPVIAALMIINLSLGILNRASPQLTIFSIGFPLTLTAGLALLMVLMMDLSRFLENLFQQGLNMLQQVIALMAG</sequence>
<dbReference type="Pfam" id="PF01311">
    <property type="entry name" value="Bac_export_1"/>
    <property type="match status" value="1"/>
</dbReference>
<evidence type="ECO:0000256" key="1">
    <source>
        <dbReference type="ARBA" id="ARBA00002578"/>
    </source>
</evidence>
<evidence type="ECO:0000256" key="7">
    <source>
        <dbReference type="ARBA" id="ARBA00023136"/>
    </source>
</evidence>
<keyword evidence="8 10" id="KW-0975">Bacterial flagellum</keyword>
<dbReference type="InterPro" id="IPR006303">
    <property type="entry name" value="FliR"/>
</dbReference>
<feature type="transmembrane region" description="Helical" evidence="10">
    <location>
        <begin position="212"/>
        <end position="235"/>
    </location>
</feature>
<feature type="transmembrane region" description="Helical" evidence="10">
    <location>
        <begin position="125"/>
        <end position="148"/>
    </location>
</feature>
<dbReference type="RefSeq" id="WP_224421035.1">
    <property type="nucleotide sequence ID" value="NZ_JAGXFD010000001.1"/>
</dbReference>
<keyword evidence="12" id="KW-1185">Reference proteome</keyword>
<dbReference type="PRINTS" id="PR00953">
    <property type="entry name" value="TYPE3IMRPROT"/>
</dbReference>
<reference evidence="11 12" key="1">
    <citation type="submission" date="2021-05" db="EMBL/GenBank/DDBJ databases">
        <title>Petroleum and Energy Research Collection (APPE): ex situ preservation of microbial diversity associated with the oil industry and exploitation of its biotechnological potential.</title>
        <authorList>
            <person name="Paixao C.T.M."/>
            <person name="Gomes M.B."/>
            <person name="Oliveira V.M."/>
        </authorList>
    </citation>
    <scope>NUCLEOTIDE SEQUENCE [LARGE SCALE GENOMIC DNA]</scope>
    <source>
        <strain evidence="11 12">LIT2</strain>
    </source>
</reference>
<keyword evidence="5 10" id="KW-0812">Transmembrane</keyword>
<keyword evidence="7 10" id="KW-0472">Membrane</keyword>
<evidence type="ECO:0000313" key="11">
    <source>
        <dbReference type="EMBL" id="MBZ9568272.1"/>
    </source>
</evidence>
<dbReference type="EMBL" id="JAGXFD010000001">
    <property type="protein sequence ID" value="MBZ9568272.1"/>
    <property type="molecule type" value="Genomic_DNA"/>
</dbReference>
<name>A0ABS7X060_9GAMM</name>
<evidence type="ECO:0000256" key="2">
    <source>
        <dbReference type="ARBA" id="ARBA00009772"/>
    </source>
</evidence>
<protein>
    <recommendedName>
        <fullName evidence="3 9">Flagellar biosynthetic protein FliR</fullName>
    </recommendedName>
</protein>
<comment type="similarity">
    <text evidence="2 10">Belongs to the FliR/MopE/SpaR family.</text>
</comment>
<keyword evidence="11" id="KW-0969">Cilium</keyword>
<keyword evidence="6 10" id="KW-1133">Transmembrane helix</keyword>
<proteinExistence type="inferred from homology"/>
<feature type="transmembrane region" description="Helical" evidence="10">
    <location>
        <begin position="79"/>
        <end position="104"/>
    </location>
</feature>
<evidence type="ECO:0000256" key="5">
    <source>
        <dbReference type="ARBA" id="ARBA00022692"/>
    </source>
</evidence>